<keyword evidence="4" id="KW-1185">Reference proteome</keyword>
<evidence type="ECO:0000313" key="4">
    <source>
        <dbReference type="Proteomes" id="UP001501480"/>
    </source>
</evidence>
<dbReference type="Pfam" id="PF01497">
    <property type="entry name" value="Peripla_BP_2"/>
    <property type="match status" value="1"/>
</dbReference>
<accession>A0ABN2W2E9</accession>
<dbReference type="RefSeq" id="WP_344328666.1">
    <property type="nucleotide sequence ID" value="NZ_BAAAPY010000008.1"/>
</dbReference>
<dbReference type="SUPFAM" id="SSF53807">
    <property type="entry name" value="Helical backbone' metal receptor"/>
    <property type="match status" value="1"/>
</dbReference>
<dbReference type="Proteomes" id="UP001501480">
    <property type="component" value="Unassembled WGS sequence"/>
</dbReference>
<organism evidence="3 4">
    <name type="scientific">Aeromicrobium halocynthiae</name>
    <dbReference type="NCBI Taxonomy" id="560557"/>
    <lineage>
        <taxon>Bacteria</taxon>
        <taxon>Bacillati</taxon>
        <taxon>Actinomycetota</taxon>
        <taxon>Actinomycetes</taxon>
        <taxon>Propionibacteriales</taxon>
        <taxon>Nocardioidaceae</taxon>
        <taxon>Aeromicrobium</taxon>
    </lineage>
</organism>
<dbReference type="PROSITE" id="PS51257">
    <property type="entry name" value="PROKAR_LIPOPROTEIN"/>
    <property type="match status" value="1"/>
</dbReference>
<evidence type="ECO:0000259" key="2">
    <source>
        <dbReference type="PROSITE" id="PS50983"/>
    </source>
</evidence>
<evidence type="ECO:0000313" key="3">
    <source>
        <dbReference type="EMBL" id="GAA2081860.1"/>
    </source>
</evidence>
<comment type="similarity">
    <text evidence="1">Belongs to the bacterial solute-binding protein 8 family.</text>
</comment>
<dbReference type="PANTHER" id="PTHR30535:SF7">
    <property type="entry name" value="IRON(III) DICITRATE-BINDING PROTEIN"/>
    <property type="match status" value="1"/>
</dbReference>
<name>A0ABN2W2E9_9ACTN</name>
<dbReference type="EMBL" id="BAAAPY010000008">
    <property type="protein sequence ID" value="GAA2081860.1"/>
    <property type="molecule type" value="Genomic_DNA"/>
</dbReference>
<dbReference type="Gene3D" id="3.40.50.1980">
    <property type="entry name" value="Nitrogenase molybdenum iron protein domain"/>
    <property type="match status" value="2"/>
</dbReference>
<dbReference type="InterPro" id="IPR002491">
    <property type="entry name" value="ABC_transptr_periplasmic_BD"/>
</dbReference>
<dbReference type="PROSITE" id="PS50983">
    <property type="entry name" value="FE_B12_PBP"/>
    <property type="match status" value="1"/>
</dbReference>
<proteinExistence type="inferred from homology"/>
<dbReference type="PANTHER" id="PTHR30535">
    <property type="entry name" value="VITAMIN B12-BINDING PROTEIN"/>
    <property type="match status" value="1"/>
</dbReference>
<protein>
    <submittedName>
        <fullName evidence="3">ABC transporter substrate-binding protein</fullName>
    </submittedName>
</protein>
<sequence length="345" mass="36526">MSISRTHHVRSHRQSRWLATGLSTVVLGIAGCGADVTTTAADDGPTDEGYPVTITNCDRELTVDRAPESIVGLMPSQTELLVGLGLADRMVGQAQTGTYALPEEVAEQVADVSELSTDTPPAREELLEAAPDAVVAPTTYEFTGEQGFATLEQLEQAGVTSYVATGGCPERRNTAVVEDLLTDIENLGLIFGADAEAETLAGEVRGRLAAVDEAIDGADQPTVAQLYIEGTSVFAIGAGVEYDIIRRAGGDNVFTPDEDLFEQFFSAAISPEEVAARNPDAIVFTVADDAQEQRVRDYLGRTFPDVTAVAEDRLLAIPASDVFPGALGNVSAVESIAQVLHPDRF</sequence>
<evidence type="ECO:0000256" key="1">
    <source>
        <dbReference type="ARBA" id="ARBA00008814"/>
    </source>
</evidence>
<feature type="domain" description="Fe/B12 periplasmic-binding" evidence="2">
    <location>
        <begin position="69"/>
        <end position="344"/>
    </location>
</feature>
<reference evidence="3 4" key="1">
    <citation type="journal article" date="2019" name="Int. J. Syst. Evol. Microbiol.">
        <title>The Global Catalogue of Microorganisms (GCM) 10K type strain sequencing project: providing services to taxonomists for standard genome sequencing and annotation.</title>
        <authorList>
            <consortium name="The Broad Institute Genomics Platform"/>
            <consortium name="The Broad Institute Genome Sequencing Center for Infectious Disease"/>
            <person name="Wu L."/>
            <person name="Ma J."/>
        </authorList>
    </citation>
    <scope>NUCLEOTIDE SEQUENCE [LARGE SCALE GENOMIC DNA]</scope>
    <source>
        <strain evidence="3 4">JCM 15749</strain>
    </source>
</reference>
<gene>
    <name evidence="3" type="ORF">GCM10009821_23230</name>
</gene>
<comment type="caution">
    <text evidence="3">The sequence shown here is derived from an EMBL/GenBank/DDBJ whole genome shotgun (WGS) entry which is preliminary data.</text>
</comment>
<dbReference type="InterPro" id="IPR050902">
    <property type="entry name" value="ABC_Transporter_SBP"/>
</dbReference>